<evidence type="ECO:0000256" key="1">
    <source>
        <dbReference type="ARBA" id="ARBA00004162"/>
    </source>
</evidence>
<dbReference type="PANTHER" id="PTHR40765">
    <property type="entry name" value="ESX-2 SECRETION SYSTEM ATPASE ECCB2"/>
    <property type="match status" value="1"/>
</dbReference>
<keyword evidence="5" id="KW-0547">Nucleotide-binding</keyword>
<sequence>MAPPTTTSDQVHAHRFGLRRLQSALVGRQPVPGADRVRAQGRATLAGVLIAALALGVATVWGLLDGPADWRSAGVVVAEGSGALYVVIHDPDRLVPVPNLASARLVLAGLAAAGGTAGDPTPVEVGEAELATAPRERGVGIVDAPPLPPAGAPVPPVWSVCDTGSPQPGAARPWEQPRVWTTVLAGPAVPARPLDPGRGLLLRDRFLGTWLVHDGVRSRLDLRDPAVVLAFGLTGQLPRPVSTSLLNTLPEGPPIVAPAIPGRGEPPPTGPLVGEPVGGVVRLVGPGTPDRWYVVQREGVQEVPEVVARLVRLSDPDPARAQAPVPVVSPGQLRPLGTARGIAVGAYPDPVPAPVPMADAPTTCASAEGGGPVVLTVGTDPPATTTPPTTLAQADGSGERVDAVAVPGSGVTVRAVPAGRPDAPGSPIVVSGSGTASAVPDPGTAETLGLGTAFPPAPQAVVGLLPAGPVLSIADALTPLPAGG</sequence>
<dbReference type="Gene3D" id="2.40.50.910">
    <property type="entry name" value="Type VII secretion system EccB, repeat 3 domain"/>
    <property type="match status" value="1"/>
</dbReference>
<keyword evidence="8 10" id="KW-1133">Transmembrane helix</keyword>
<dbReference type="Pfam" id="PF05108">
    <property type="entry name" value="T7SS_ESX1_EccB"/>
    <property type="match status" value="1"/>
</dbReference>
<proteinExistence type="inferred from homology"/>
<dbReference type="InterPro" id="IPR007795">
    <property type="entry name" value="T7SS_EccB"/>
</dbReference>
<evidence type="ECO:0000256" key="6">
    <source>
        <dbReference type="ARBA" id="ARBA00022801"/>
    </source>
</evidence>
<accession>A0ABP9A8I4</accession>
<dbReference type="Gene3D" id="3.30.2390.20">
    <property type="entry name" value="Type VII secretion system EccB, repeat 1 domain"/>
    <property type="match status" value="1"/>
</dbReference>
<dbReference type="PANTHER" id="PTHR40765:SF2">
    <property type="entry name" value="ESX-2 SECRETION SYSTEM ATPASE ECCB2"/>
    <property type="match status" value="1"/>
</dbReference>
<evidence type="ECO:0000256" key="8">
    <source>
        <dbReference type="ARBA" id="ARBA00022989"/>
    </source>
</evidence>
<comment type="subcellular location">
    <subcellularLocation>
        <location evidence="1">Cell membrane</location>
        <topology evidence="1">Single-pass membrane protein</topology>
    </subcellularLocation>
</comment>
<keyword evidence="4 10" id="KW-0812">Transmembrane</keyword>
<dbReference type="Proteomes" id="UP001500928">
    <property type="component" value="Unassembled WGS sequence"/>
</dbReference>
<dbReference type="NCBIfam" id="TIGR03919">
    <property type="entry name" value="T7SS_EccB"/>
    <property type="match status" value="1"/>
</dbReference>
<evidence type="ECO:0000256" key="5">
    <source>
        <dbReference type="ARBA" id="ARBA00022741"/>
    </source>
</evidence>
<evidence type="ECO:0000256" key="10">
    <source>
        <dbReference type="SAM" id="Phobius"/>
    </source>
</evidence>
<keyword evidence="3" id="KW-1003">Cell membrane</keyword>
<comment type="caution">
    <text evidence="11">The sequence shown here is derived from an EMBL/GenBank/DDBJ whole genome shotgun (WGS) entry which is preliminary data.</text>
</comment>
<evidence type="ECO:0000313" key="11">
    <source>
        <dbReference type="EMBL" id="GAA4776451.1"/>
    </source>
</evidence>
<evidence type="ECO:0000256" key="7">
    <source>
        <dbReference type="ARBA" id="ARBA00022840"/>
    </source>
</evidence>
<evidence type="ECO:0000256" key="9">
    <source>
        <dbReference type="ARBA" id="ARBA00023136"/>
    </source>
</evidence>
<keyword evidence="9 10" id="KW-0472">Membrane</keyword>
<name>A0ABP9A8I4_9PSEU</name>
<keyword evidence="6" id="KW-0378">Hydrolase</keyword>
<dbReference type="InterPro" id="IPR042485">
    <property type="entry name" value="T7SS_EccB_R3"/>
</dbReference>
<feature type="transmembrane region" description="Helical" evidence="10">
    <location>
        <begin position="43"/>
        <end position="64"/>
    </location>
</feature>
<protein>
    <submittedName>
        <fullName evidence="11">Type VII secretion system ESX-4 subunit EccB4</fullName>
    </submittedName>
</protein>
<organism evidence="11 12">
    <name type="scientific">Actinomycetospora chlora</name>
    <dbReference type="NCBI Taxonomy" id="663608"/>
    <lineage>
        <taxon>Bacteria</taxon>
        <taxon>Bacillati</taxon>
        <taxon>Actinomycetota</taxon>
        <taxon>Actinomycetes</taxon>
        <taxon>Pseudonocardiales</taxon>
        <taxon>Pseudonocardiaceae</taxon>
        <taxon>Actinomycetospora</taxon>
    </lineage>
</organism>
<evidence type="ECO:0000256" key="4">
    <source>
        <dbReference type="ARBA" id="ARBA00022692"/>
    </source>
</evidence>
<keyword evidence="7" id="KW-0067">ATP-binding</keyword>
<comment type="similarity">
    <text evidence="2">Belongs to the EccB family.</text>
</comment>
<dbReference type="RefSeq" id="WP_345410958.1">
    <property type="nucleotide sequence ID" value="NZ_BAABHO010000004.1"/>
</dbReference>
<dbReference type="EMBL" id="BAABHO010000004">
    <property type="protein sequence ID" value="GAA4776451.1"/>
    <property type="molecule type" value="Genomic_DNA"/>
</dbReference>
<evidence type="ECO:0000256" key="3">
    <source>
        <dbReference type="ARBA" id="ARBA00022475"/>
    </source>
</evidence>
<reference evidence="12" key="1">
    <citation type="journal article" date="2019" name="Int. J. Syst. Evol. Microbiol.">
        <title>The Global Catalogue of Microorganisms (GCM) 10K type strain sequencing project: providing services to taxonomists for standard genome sequencing and annotation.</title>
        <authorList>
            <consortium name="The Broad Institute Genomics Platform"/>
            <consortium name="The Broad Institute Genome Sequencing Center for Infectious Disease"/>
            <person name="Wu L."/>
            <person name="Ma J."/>
        </authorList>
    </citation>
    <scope>NUCLEOTIDE SEQUENCE [LARGE SCALE GENOMIC DNA]</scope>
    <source>
        <strain evidence="12">JCM 17979</strain>
    </source>
</reference>
<evidence type="ECO:0000256" key="2">
    <source>
        <dbReference type="ARBA" id="ARBA00008149"/>
    </source>
</evidence>
<dbReference type="InterPro" id="IPR044857">
    <property type="entry name" value="T7SS_EccB_R1"/>
</dbReference>
<gene>
    <name evidence="11" type="primary">eccB4</name>
    <name evidence="11" type="ORF">GCM10023200_06410</name>
</gene>
<keyword evidence="12" id="KW-1185">Reference proteome</keyword>
<evidence type="ECO:0000313" key="12">
    <source>
        <dbReference type="Proteomes" id="UP001500928"/>
    </source>
</evidence>